<proteinExistence type="predicted"/>
<organism evidence="5 6">
    <name type="scientific">Rothia aeria</name>
    <dbReference type="NCBI Taxonomy" id="172042"/>
    <lineage>
        <taxon>Bacteria</taxon>
        <taxon>Bacillati</taxon>
        <taxon>Actinomycetota</taxon>
        <taxon>Actinomycetes</taxon>
        <taxon>Micrococcales</taxon>
        <taxon>Micrococcaceae</taxon>
        <taxon>Rothia</taxon>
    </lineage>
</organism>
<dbReference type="Gene3D" id="3.40.190.10">
    <property type="entry name" value="Periplasmic binding protein-like II"/>
    <property type="match status" value="2"/>
</dbReference>
<protein>
    <submittedName>
        <fullName evidence="5">ABC-type amino acid transport/signal transduction systems</fullName>
    </submittedName>
</protein>
<feature type="chain" id="PRO_5039200801" evidence="3">
    <location>
        <begin position="26"/>
        <end position="335"/>
    </location>
</feature>
<evidence type="ECO:0000256" key="3">
    <source>
        <dbReference type="SAM" id="SignalP"/>
    </source>
</evidence>
<dbReference type="SUPFAM" id="SSF53850">
    <property type="entry name" value="Periplasmic binding protein-like II"/>
    <property type="match status" value="1"/>
</dbReference>
<feature type="region of interest" description="Disordered" evidence="2">
    <location>
        <begin position="223"/>
        <end position="304"/>
    </location>
</feature>
<dbReference type="PANTHER" id="PTHR35936">
    <property type="entry name" value="MEMBRANE-BOUND LYTIC MUREIN TRANSGLYCOSYLASE F"/>
    <property type="match status" value="1"/>
</dbReference>
<evidence type="ECO:0000256" key="1">
    <source>
        <dbReference type="ARBA" id="ARBA00022729"/>
    </source>
</evidence>
<evidence type="ECO:0000313" key="6">
    <source>
        <dbReference type="Proteomes" id="UP000250241"/>
    </source>
</evidence>
<evidence type="ECO:0000259" key="4">
    <source>
        <dbReference type="SMART" id="SM00062"/>
    </source>
</evidence>
<name>A0A2Z5R2Y6_9MICC</name>
<dbReference type="PANTHER" id="PTHR35936:SF17">
    <property type="entry name" value="ARGININE-BINDING EXTRACELLULAR PROTEIN ARTP"/>
    <property type="match status" value="1"/>
</dbReference>
<reference evidence="5 6" key="1">
    <citation type="submission" date="2016-10" db="EMBL/GenBank/DDBJ databases">
        <title>Genome sequence of Rothia aeria strain JCM11412.</title>
        <authorList>
            <person name="Nambu T."/>
        </authorList>
    </citation>
    <scope>NUCLEOTIDE SEQUENCE [LARGE SCALE GENOMIC DNA]</scope>
    <source>
        <strain evidence="5 6">JCM 11412</strain>
    </source>
</reference>
<accession>A0A2Z5R2Y6</accession>
<dbReference type="SMART" id="SM00062">
    <property type="entry name" value="PBPb"/>
    <property type="match status" value="1"/>
</dbReference>
<keyword evidence="1 3" id="KW-0732">Signal</keyword>
<dbReference type="KEGG" id="raj:RA11412_2683"/>
<keyword evidence="6" id="KW-1185">Reference proteome</keyword>
<feature type="signal peptide" evidence="3">
    <location>
        <begin position="1"/>
        <end position="25"/>
    </location>
</feature>
<dbReference type="Proteomes" id="UP000250241">
    <property type="component" value="Chromosome"/>
</dbReference>
<dbReference type="Pfam" id="PF00497">
    <property type="entry name" value="SBP_bac_3"/>
    <property type="match status" value="1"/>
</dbReference>
<feature type="compositionally biased region" description="Low complexity" evidence="2">
    <location>
        <begin position="238"/>
        <end position="252"/>
    </location>
</feature>
<dbReference type="AlphaFoldDB" id="A0A2Z5R2Y6"/>
<evidence type="ECO:0000313" key="5">
    <source>
        <dbReference type="EMBL" id="BAV88982.1"/>
    </source>
</evidence>
<dbReference type="EMBL" id="AP017895">
    <property type="protein sequence ID" value="BAV88982.1"/>
    <property type="molecule type" value="Genomic_DNA"/>
</dbReference>
<dbReference type="InterPro" id="IPR001638">
    <property type="entry name" value="Solute-binding_3/MltF_N"/>
</dbReference>
<dbReference type="PROSITE" id="PS51257">
    <property type="entry name" value="PROKAR_LIPOPROTEIN"/>
    <property type="match status" value="1"/>
</dbReference>
<feature type="compositionally biased region" description="Low complexity" evidence="2">
    <location>
        <begin position="273"/>
        <end position="285"/>
    </location>
</feature>
<sequence>MTTATKKTLALFALAPLLLSGCVSTESSGSGGGSVNLIKSDTLSVCTNTPYKPFEYEENGKVIGLDADIAEAIAKDLGVKAQLTSISFEGLDSGTGLTSGQCDIALAGISVTDARKSKMAFSNVYFEDKQAILVPKDSKISSAADLKGAKVGAQQATSGEEYAKNQGADVTQYEDTSLMISALETGKVQAVSANLSVISEALKANPSLKIAYETSEGADEIAAAVSPPTPPCWRKPTRASTSSRTAANSISSKKSGWGLLPPQAPPPRPPRAKAPSTSVTTTHSPTRYEQIDGTDKALTPQKTGDISVHPVRAARSHCDYCARHGRLEYAHQTGF</sequence>
<gene>
    <name evidence="5" type="ORF">RA11412_2683</name>
</gene>
<dbReference type="CDD" id="cd13530">
    <property type="entry name" value="PBP2_peptides_like"/>
    <property type="match status" value="1"/>
</dbReference>
<evidence type="ECO:0000256" key="2">
    <source>
        <dbReference type="SAM" id="MobiDB-lite"/>
    </source>
</evidence>
<feature type="domain" description="Solute-binding protein family 3/N-terminal" evidence="4">
    <location>
        <begin position="42"/>
        <end position="261"/>
    </location>
</feature>